<dbReference type="Gene3D" id="3.30.360.10">
    <property type="entry name" value="Dihydrodipicolinate Reductase, domain 2"/>
    <property type="match status" value="1"/>
</dbReference>
<dbReference type="RefSeq" id="WP_089780492.1">
    <property type="nucleotide sequence ID" value="NZ_CABLRR010000003.1"/>
</dbReference>
<accession>A0A0D6JUP8</accession>
<keyword evidence="4" id="KW-1185">Reference proteome</keyword>
<dbReference type="InterPro" id="IPR052515">
    <property type="entry name" value="Gfo/Idh/MocA_Oxidoreductase"/>
</dbReference>
<dbReference type="InterPro" id="IPR055170">
    <property type="entry name" value="GFO_IDH_MocA-like_dom"/>
</dbReference>
<dbReference type="Pfam" id="PF01408">
    <property type="entry name" value="GFO_IDH_MocA"/>
    <property type="match status" value="1"/>
</dbReference>
<feature type="domain" description="Gfo/Idh/MocA-like oxidoreductase N-terminal" evidence="1">
    <location>
        <begin position="11"/>
        <end position="131"/>
    </location>
</feature>
<organism evidence="3 4">
    <name type="scientific">Haloferax massiliensis</name>
    <dbReference type="NCBI Taxonomy" id="1476858"/>
    <lineage>
        <taxon>Archaea</taxon>
        <taxon>Methanobacteriati</taxon>
        <taxon>Methanobacteriota</taxon>
        <taxon>Stenosarchaea group</taxon>
        <taxon>Halobacteria</taxon>
        <taxon>Halobacteriales</taxon>
        <taxon>Haloferacaceae</taxon>
        <taxon>Haloferax</taxon>
    </lineage>
</organism>
<dbReference type="Gene3D" id="3.40.50.720">
    <property type="entry name" value="NAD(P)-binding Rossmann-like Domain"/>
    <property type="match status" value="1"/>
</dbReference>
<evidence type="ECO:0000259" key="1">
    <source>
        <dbReference type="Pfam" id="PF01408"/>
    </source>
</evidence>
<feature type="domain" description="GFO/IDH/MocA-like oxidoreductase" evidence="2">
    <location>
        <begin position="155"/>
        <end position="261"/>
    </location>
</feature>
<dbReference type="SUPFAM" id="SSF51735">
    <property type="entry name" value="NAD(P)-binding Rossmann-fold domains"/>
    <property type="match status" value="1"/>
</dbReference>
<protein>
    <submittedName>
        <fullName evidence="3">Glucose--fructose oxidoreductase</fullName>
    </submittedName>
</protein>
<dbReference type="Pfam" id="PF22725">
    <property type="entry name" value="GFO_IDH_MocA_C3"/>
    <property type="match status" value="1"/>
</dbReference>
<reference evidence="4" key="1">
    <citation type="submission" date="2015-03" db="EMBL/GenBank/DDBJ databases">
        <authorList>
            <person name="Urmite Genomes"/>
        </authorList>
    </citation>
    <scope>NUCLEOTIDE SEQUENCE [LARGE SCALE GENOMIC DNA]</scope>
    <source>
        <strain evidence="4">Arc-Hr</strain>
    </source>
</reference>
<name>A0A0D6JUP8_9EURY</name>
<dbReference type="InterPro" id="IPR000683">
    <property type="entry name" value="Gfo/Idh/MocA-like_OxRdtase_N"/>
</dbReference>
<evidence type="ECO:0000259" key="2">
    <source>
        <dbReference type="Pfam" id="PF22725"/>
    </source>
</evidence>
<dbReference type="GO" id="GO:0000166">
    <property type="term" value="F:nucleotide binding"/>
    <property type="evidence" value="ECO:0007669"/>
    <property type="project" value="InterPro"/>
</dbReference>
<evidence type="ECO:0000313" key="3">
    <source>
        <dbReference type="EMBL" id="CQR52331.1"/>
    </source>
</evidence>
<dbReference type="PANTHER" id="PTHR43249">
    <property type="entry name" value="UDP-N-ACETYL-2-AMINO-2-DEOXY-D-GLUCURONATE OXIDASE"/>
    <property type="match status" value="1"/>
</dbReference>
<dbReference type="Proteomes" id="UP000198902">
    <property type="component" value="Unassembled WGS sequence"/>
</dbReference>
<evidence type="ECO:0000313" key="4">
    <source>
        <dbReference type="Proteomes" id="UP000198902"/>
    </source>
</evidence>
<gene>
    <name evidence="3" type="primary">gfo_2</name>
    <name evidence="3" type="ORF">BN996_03101</name>
</gene>
<dbReference type="SUPFAM" id="SSF55347">
    <property type="entry name" value="Glyceraldehyde-3-phosphate dehydrogenase-like, C-terminal domain"/>
    <property type="match status" value="1"/>
</dbReference>
<dbReference type="AlphaFoldDB" id="A0A0D6JUP8"/>
<sequence length="350" mass="39175">MPRQTDSSPIAVGVVGLGSLGRRLCQQFVELPRSELVAVSDVDPDGLAEVGDEFDVPEAHRYRSFEAFLDSAPMDAVAVATPNGLHYEQTSAVLDRGLHVLCEKPLATDAEEAYELTTRAEESDRTVMVGYQRHFNPAYKRARDEWADGDRVPRFITGEVTHDWQSYYEQEDDWRMNPELSGGGHLLNVGTHVIDAILWTTGLTPTHVNAYVDFHDDEQVFDRQSSIIIEFAEGAVANVSDTGVVARTREHVHIWDDEGAIYLEGHEWDDRTGYVIDDEGTEHHPYDGYERWLSKGTAFLDAIETGETPPATARDGLKAVLITMAAYESGRRNERVALDELYPFASDVFQ</sequence>
<dbReference type="OrthoDB" id="25239at2157"/>
<dbReference type="EMBL" id="CSTE01000003">
    <property type="protein sequence ID" value="CQR52331.1"/>
    <property type="molecule type" value="Genomic_DNA"/>
</dbReference>
<proteinExistence type="predicted"/>
<dbReference type="InterPro" id="IPR036291">
    <property type="entry name" value="NAD(P)-bd_dom_sf"/>
</dbReference>
<dbReference type="PANTHER" id="PTHR43249:SF1">
    <property type="entry name" value="D-GLUCOSIDE 3-DEHYDROGENASE"/>
    <property type="match status" value="1"/>
</dbReference>